<evidence type="ECO:0000256" key="3">
    <source>
        <dbReference type="ARBA" id="ARBA00022729"/>
    </source>
</evidence>
<sequence length="352" mass="38732">MTRKFRRLLRTAMTFLTVFFAAATVSFAAPPSGFDSYKSNIPHGNVTTITYHSKTTGTDRKAMVYTPPGYSTGQKYNVLYLLHGIGGDHTEWYNGGSPNVILDNLYAEKKLSPMIVIMPNGRAMADDRAVGDIYSADKVAAFENFQYDLLNDLIPYVEAHYPVLTNRVNRAIGGLSMGGGQALNFGLKYMDYFAYAGGFSPAPNTYSPGIMVPNPSEAASKMKVIWIGCGEQDGLYSTAQGVHNYLAQKNVPHTWYSASGNHDFTFWKDSLYQYSQLIFKDIDNPEYKLGDINSDGQIDALDFVAIKKHLLGQETITSTKLADVDASGTIDAIDFALMKQYLLGTIAVFPAS</sequence>
<dbReference type="InterPro" id="IPR036439">
    <property type="entry name" value="Dockerin_dom_sf"/>
</dbReference>
<dbReference type="InterPro" id="IPR029058">
    <property type="entry name" value="AB_hydrolase_fold"/>
</dbReference>
<dbReference type="InterPro" id="IPR002105">
    <property type="entry name" value="Dockerin_1_rpt"/>
</dbReference>
<dbReference type="Pfam" id="PF00756">
    <property type="entry name" value="Esterase"/>
    <property type="match status" value="1"/>
</dbReference>
<keyword evidence="12" id="KW-1185">Reference proteome</keyword>
<evidence type="ECO:0000256" key="5">
    <source>
        <dbReference type="ARBA" id="ARBA00023001"/>
    </source>
</evidence>
<dbReference type="OrthoDB" id="9777383at2"/>
<dbReference type="Proteomes" id="UP000248132">
    <property type="component" value="Unassembled WGS sequence"/>
</dbReference>
<dbReference type="PANTHER" id="PTHR48098">
    <property type="entry name" value="ENTEROCHELIN ESTERASE-RELATED"/>
    <property type="match status" value="1"/>
</dbReference>
<dbReference type="InterPro" id="IPR050583">
    <property type="entry name" value="Mycobacterial_A85_antigen"/>
</dbReference>
<keyword evidence="3 9" id="KW-0732">Signal</keyword>
<reference evidence="11 12" key="1">
    <citation type="submission" date="2018-06" db="EMBL/GenBank/DDBJ databases">
        <title>Genomic Encyclopedia of Type Strains, Phase I: the one thousand microbial genomes (KMG-I) project.</title>
        <authorList>
            <person name="Kyrpides N."/>
        </authorList>
    </citation>
    <scope>NUCLEOTIDE SEQUENCE [LARGE SCALE GENOMIC DNA]</scope>
    <source>
        <strain evidence="11 12">DSM 19573</strain>
    </source>
</reference>
<accession>A0A318XM77</accession>
<dbReference type="RefSeq" id="WP_110462055.1">
    <property type="nucleotide sequence ID" value="NZ_QKMR01000010.1"/>
</dbReference>
<dbReference type="PANTHER" id="PTHR48098:SF1">
    <property type="entry name" value="DIACYLGLYCEROL ACYLTRANSFERASE_MYCOLYLTRANSFERASE AG85A"/>
    <property type="match status" value="1"/>
</dbReference>
<evidence type="ECO:0000256" key="2">
    <source>
        <dbReference type="ARBA" id="ARBA00012601"/>
    </source>
</evidence>
<dbReference type="InterPro" id="IPR018247">
    <property type="entry name" value="EF_Hand_1_Ca_BS"/>
</dbReference>
<dbReference type="Pfam" id="PF00404">
    <property type="entry name" value="Dockerin_1"/>
    <property type="match status" value="1"/>
</dbReference>
<dbReference type="AlphaFoldDB" id="A0A318XM77"/>
<dbReference type="Gene3D" id="3.40.50.1820">
    <property type="entry name" value="alpha/beta hydrolase"/>
    <property type="match status" value="1"/>
</dbReference>
<evidence type="ECO:0000256" key="4">
    <source>
        <dbReference type="ARBA" id="ARBA00022801"/>
    </source>
</evidence>
<feature type="signal peptide" evidence="9">
    <location>
        <begin position="1"/>
        <end position="28"/>
    </location>
</feature>
<keyword evidence="5" id="KW-0136">Cellulose degradation</keyword>
<dbReference type="PROSITE" id="PS51766">
    <property type="entry name" value="DOCKERIN"/>
    <property type="match status" value="1"/>
</dbReference>
<dbReference type="EMBL" id="QKMR01000010">
    <property type="protein sequence ID" value="PYG87658.1"/>
    <property type="molecule type" value="Genomic_DNA"/>
</dbReference>
<evidence type="ECO:0000256" key="1">
    <source>
        <dbReference type="ARBA" id="ARBA00000966"/>
    </source>
</evidence>
<organism evidence="11 12">
    <name type="scientific">Ruminiclostridium sufflavum DSM 19573</name>
    <dbReference type="NCBI Taxonomy" id="1121337"/>
    <lineage>
        <taxon>Bacteria</taxon>
        <taxon>Bacillati</taxon>
        <taxon>Bacillota</taxon>
        <taxon>Clostridia</taxon>
        <taxon>Eubacteriales</taxon>
        <taxon>Oscillospiraceae</taxon>
        <taxon>Ruminiclostridium</taxon>
    </lineage>
</organism>
<keyword evidence="6" id="KW-0119">Carbohydrate metabolism</keyword>
<dbReference type="EC" id="3.2.1.4" evidence="2"/>
<protein>
    <recommendedName>
        <fullName evidence="2">cellulase</fullName>
        <ecNumber evidence="2">3.2.1.4</ecNumber>
    </recommendedName>
</protein>
<evidence type="ECO:0000313" key="11">
    <source>
        <dbReference type="EMBL" id="PYG87658.1"/>
    </source>
</evidence>
<comment type="catalytic activity">
    <reaction evidence="1">
        <text>Endohydrolysis of (1-&gt;4)-beta-D-glucosidic linkages in cellulose, lichenin and cereal beta-D-glucans.</text>
        <dbReference type="EC" id="3.2.1.4"/>
    </reaction>
</comment>
<dbReference type="Gene3D" id="1.10.1330.10">
    <property type="entry name" value="Dockerin domain"/>
    <property type="match status" value="1"/>
</dbReference>
<evidence type="ECO:0000256" key="6">
    <source>
        <dbReference type="ARBA" id="ARBA00023277"/>
    </source>
</evidence>
<dbReference type="SUPFAM" id="SSF53474">
    <property type="entry name" value="alpha/beta-Hydrolases"/>
    <property type="match status" value="1"/>
</dbReference>
<comment type="caution">
    <text evidence="11">The sequence shown here is derived from an EMBL/GenBank/DDBJ whole genome shotgun (WGS) entry which is preliminary data.</text>
</comment>
<keyword evidence="4" id="KW-0378">Hydrolase</keyword>
<evidence type="ECO:0000256" key="8">
    <source>
        <dbReference type="ARBA" id="ARBA00023326"/>
    </source>
</evidence>
<dbReference type="PROSITE" id="PS00018">
    <property type="entry name" value="EF_HAND_1"/>
    <property type="match status" value="2"/>
</dbReference>
<evidence type="ECO:0000256" key="7">
    <source>
        <dbReference type="ARBA" id="ARBA00023295"/>
    </source>
</evidence>
<dbReference type="GO" id="GO:0008810">
    <property type="term" value="F:cellulase activity"/>
    <property type="evidence" value="ECO:0007669"/>
    <property type="project" value="UniProtKB-EC"/>
</dbReference>
<dbReference type="InterPro" id="IPR000801">
    <property type="entry name" value="Esterase-like"/>
</dbReference>
<dbReference type="GO" id="GO:0016747">
    <property type="term" value="F:acyltransferase activity, transferring groups other than amino-acyl groups"/>
    <property type="evidence" value="ECO:0007669"/>
    <property type="project" value="TreeGrafter"/>
</dbReference>
<keyword evidence="7" id="KW-0326">Glycosidase</keyword>
<dbReference type="CDD" id="cd14256">
    <property type="entry name" value="Dockerin_I"/>
    <property type="match status" value="1"/>
</dbReference>
<dbReference type="GO" id="GO:0030245">
    <property type="term" value="P:cellulose catabolic process"/>
    <property type="evidence" value="ECO:0007669"/>
    <property type="project" value="UniProtKB-KW"/>
</dbReference>
<keyword evidence="8" id="KW-0624">Polysaccharide degradation</keyword>
<proteinExistence type="predicted"/>
<gene>
    <name evidence="11" type="ORF">LY28_02030</name>
</gene>
<name>A0A318XM77_9FIRM</name>
<evidence type="ECO:0000259" key="10">
    <source>
        <dbReference type="PROSITE" id="PS51766"/>
    </source>
</evidence>
<evidence type="ECO:0000256" key="9">
    <source>
        <dbReference type="SAM" id="SignalP"/>
    </source>
</evidence>
<feature type="domain" description="Dockerin" evidence="10">
    <location>
        <begin position="285"/>
        <end position="351"/>
    </location>
</feature>
<evidence type="ECO:0000313" key="12">
    <source>
        <dbReference type="Proteomes" id="UP000248132"/>
    </source>
</evidence>
<dbReference type="SUPFAM" id="SSF63446">
    <property type="entry name" value="Type I dockerin domain"/>
    <property type="match status" value="1"/>
</dbReference>
<feature type="chain" id="PRO_5016265088" description="cellulase" evidence="9">
    <location>
        <begin position="29"/>
        <end position="352"/>
    </location>
</feature>
<dbReference type="InterPro" id="IPR016134">
    <property type="entry name" value="Dockerin_dom"/>
</dbReference>